<accession>A0ABD1NUU3</accession>
<dbReference type="PANTHER" id="PTHR34574:SF3">
    <property type="entry name" value="CALCIUM-BINDING EF HAND FAMILY PROTEIN"/>
    <property type="match status" value="1"/>
</dbReference>
<sequence length="328" mass="36345">MSEGGLTILDGTQLRSVELSLPPVEGSGLITGAEVLELAESRASLALHGLALPESIKSAAFQRLGVSDGAAFRTTEFDYAKAQSILQTYVSAISNELKDDPIVLAILDGRTLRIFLEDEDDFAMLAENIFTDLDTEDRGKISKNEIKNALIRMGLEMGIPPLSEFPQLNDILKRHGAEEKEELGQAQFAQLLQSVLQELADALAKKHIVMVQNIKIVNGSKLRKLLADENQLGGVLKKILLEKKDDKNEKRIITTIRLCLEKRGKDLGLPPSKVDETETLFDEVFTEIESKNTDAEPEKDEFMVLLKEILEKFAEKLEANPVLYDAVD</sequence>
<evidence type="ECO:0000259" key="1">
    <source>
        <dbReference type="PROSITE" id="PS50222"/>
    </source>
</evidence>
<evidence type="ECO:0000313" key="2">
    <source>
        <dbReference type="EMBL" id="KAL2455382.1"/>
    </source>
</evidence>
<dbReference type="Proteomes" id="UP001604336">
    <property type="component" value="Unassembled WGS sequence"/>
</dbReference>
<dbReference type="PANTHER" id="PTHR34574">
    <property type="entry name" value="CALCIUM-BINDING EF-HAND FAMILY PROTEIN-RELATED"/>
    <property type="match status" value="1"/>
</dbReference>
<name>A0ABD1NUU3_9LAMI</name>
<feature type="domain" description="EF-hand" evidence="1">
    <location>
        <begin position="121"/>
        <end position="156"/>
    </location>
</feature>
<reference evidence="3" key="1">
    <citation type="submission" date="2024-07" db="EMBL/GenBank/DDBJ databases">
        <title>Two chromosome-level genome assemblies of Korean endemic species Abeliophyllum distichum and Forsythia ovata (Oleaceae).</title>
        <authorList>
            <person name="Jang H."/>
        </authorList>
    </citation>
    <scope>NUCLEOTIDE SEQUENCE [LARGE SCALE GENOMIC DNA]</scope>
</reference>
<keyword evidence="3" id="KW-1185">Reference proteome</keyword>
<gene>
    <name evidence="2" type="ORF">Adt_47306</name>
</gene>
<dbReference type="PROSITE" id="PS50222">
    <property type="entry name" value="EF_HAND_2"/>
    <property type="match status" value="1"/>
</dbReference>
<dbReference type="EMBL" id="JBFOLK010000190">
    <property type="protein sequence ID" value="KAL2455382.1"/>
    <property type="molecule type" value="Genomic_DNA"/>
</dbReference>
<dbReference type="AlphaFoldDB" id="A0ABD1NUU3"/>
<comment type="caution">
    <text evidence="2">The sequence shown here is derived from an EMBL/GenBank/DDBJ whole genome shotgun (WGS) entry which is preliminary data.</text>
</comment>
<proteinExistence type="predicted"/>
<evidence type="ECO:0000313" key="3">
    <source>
        <dbReference type="Proteomes" id="UP001604336"/>
    </source>
</evidence>
<organism evidence="2 3">
    <name type="scientific">Abeliophyllum distichum</name>
    <dbReference type="NCBI Taxonomy" id="126358"/>
    <lineage>
        <taxon>Eukaryota</taxon>
        <taxon>Viridiplantae</taxon>
        <taxon>Streptophyta</taxon>
        <taxon>Embryophyta</taxon>
        <taxon>Tracheophyta</taxon>
        <taxon>Spermatophyta</taxon>
        <taxon>Magnoliopsida</taxon>
        <taxon>eudicotyledons</taxon>
        <taxon>Gunneridae</taxon>
        <taxon>Pentapetalae</taxon>
        <taxon>asterids</taxon>
        <taxon>lamiids</taxon>
        <taxon>Lamiales</taxon>
        <taxon>Oleaceae</taxon>
        <taxon>Forsythieae</taxon>
        <taxon>Abeliophyllum</taxon>
    </lineage>
</organism>
<dbReference type="InterPro" id="IPR002048">
    <property type="entry name" value="EF_hand_dom"/>
</dbReference>
<protein>
    <submittedName>
        <fullName evidence="2">Calcium-binding EF hand family protein</fullName>
    </submittedName>
</protein>
<dbReference type="SUPFAM" id="SSF47473">
    <property type="entry name" value="EF-hand"/>
    <property type="match status" value="1"/>
</dbReference>
<dbReference type="InterPro" id="IPR011992">
    <property type="entry name" value="EF-hand-dom_pair"/>
</dbReference>